<dbReference type="OMA" id="PFISYVC"/>
<name>A0A8S1P1N2_PARPR</name>
<proteinExistence type="predicted"/>
<dbReference type="Proteomes" id="UP000688137">
    <property type="component" value="Unassembled WGS sequence"/>
</dbReference>
<evidence type="ECO:0000313" key="1">
    <source>
        <dbReference type="EMBL" id="CAD8096715.1"/>
    </source>
</evidence>
<dbReference type="EMBL" id="CAJJDM010000105">
    <property type="protein sequence ID" value="CAD8096715.1"/>
    <property type="molecule type" value="Genomic_DNA"/>
</dbReference>
<reference evidence="1" key="1">
    <citation type="submission" date="2021-01" db="EMBL/GenBank/DDBJ databases">
        <authorList>
            <consortium name="Genoscope - CEA"/>
            <person name="William W."/>
        </authorList>
    </citation>
    <scope>NUCLEOTIDE SEQUENCE</scope>
</reference>
<keyword evidence="2" id="KW-1185">Reference proteome</keyword>
<gene>
    <name evidence="1" type="ORF">PPRIM_AZ9-3.1.T1020065</name>
</gene>
<accession>A0A8S1P1N2</accession>
<organism evidence="1 2">
    <name type="scientific">Paramecium primaurelia</name>
    <dbReference type="NCBI Taxonomy" id="5886"/>
    <lineage>
        <taxon>Eukaryota</taxon>
        <taxon>Sar</taxon>
        <taxon>Alveolata</taxon>
        <taxon>Ciliophora</taxon>
        <taxon>Intramacronucleata</taxon>
        <taxon>Oligohymenophorea</taxon>
        <taxon>Peniculida</taxon>
        <taxon>Parameciidae</taxon>
        <taxon>Paramecium</taxon>
    </lineage>
</organism>
<evidence type="ECO:0000313" key="2">
    <source>
        <dbReference type="Proteomes" id="UP000688137"/>
    </source>
</evidence>
<sequence length="329" mass="38183">MESSINSSIGINTTQNQILSMNYSKISSLNKQHMEQSYSSNHLPNLSLQFRTLHKTESPSKRVRTMKSLRIKEQEVILKRISKSFELRNVRNTKKQQRRKSGTEQLSQKQLHIDCQYPNTIIQQQEVISNELQRTKERKRTLFKRMSSILIKHQTTIRNISNKGNQRNSEIQLLMLQSQQQQGNDEHNITQSQEIKKNKFRSSVIESEKPKVVLNISRKSKKAFTTIQSYISEKTQTQTTTQTINQTNPFISYVCCQSLTELNGQIKNNLQLNLGRNQVMKPTYPLPEIKLISSARNNCSLLDTNFLKQKKTIINTGNTQRKQRISTNS</sequence>
<dbReference type="AlphaFoldDB" id="A0A8S1P1N2"/>
<comment type="caution">
    <text evidence="1">The sequence shown here is derived from an EMBL/GenBank/DDBJ whole genome shotgun (WGS) entry which is preliminary data.</text>
</comment>
<protein>
    <submittedName>
        <fullName evidence="1">Uncharacterized protein</fullName>
    </submittedName>
</protein>